<gene>
    <name evidence="1" type="ORF">BAZSYMA_ACONTIG08884_0</name>
</gene>
<dbReference type="Proteomes" id="UP000198988">
    <property type="component" value="Unassembled WGS sequence"/>
</dbReference>
<dbReference type="AlphaFoldDB" id="A0A1H6MBZ2"/>
<protein>
    <submittedName>
        <fullName evidence="1">Type IIS restriction enzyme R protein (MBOIIR)</fullName>
    </submittedName>
</protein>
<evidence type="ECO:0000313" key="1">
    <source>
        <dbReference type="EMBL" id="SEH96455.1"/>
    </source>
</evidence>
<accession>A0A1H6MBZ2</accession>
<name>A0A1H6MBZ2_9GAMM</name>
<sequence length="190" mass="22434">MQDYANPNNFGGDKTQKKDFHNWRNETQQMFMLLKQTSYFQVDENNKNIALNIGNYGIFSVENIKRSSKPKQRYFDIHNKNKQTDFELHHIVAISKARNKKEVELLDNVYNLIYLHKDKHLEITKKNNTNVYLSINETKANFCNFNSDKIQAINNSEALYSTDDCIIQKLKKHNRDAISTIYEFNQQISC</sequence>
<organism evidence="1 2">
    <name type="scientific">Bathymodiolus azoricus thioautotrophic gill symbiont</name>
    <dbReference type="NCBI Taxonomy" id="235205"/>
    <lineage>
        <taxon>Bacteria</taxon>
        <taxon>Pseudomonadati</taxon>
        <taxon>Pseudomonadota</taxon>
        <taxon>Gammaproteobacteria</taxon>
        <taxon>sulfur-oxidizing symbionts</taxon>
    </lineage>
</organism>
<evidence type="ECO:0000313" key="2">
    <source>
        <dbReference type="Proteomes" id="UP000198988"/>
    </source>
</evidence>
<reference evidence="2" key="1">
    <citation type="submission" date="2016-06" db="EMBL/GenBank/DDBJ databases">
        <authorList>
            <person name="Petersen J."/>
            <person name="Sayavedra L."/>
        </authorList>
    </citation>
    <scope>NUCLEOTIDE SEQUENCE [LARGE SCALE GENOMIC DNA]</scope>
    <source>
        <strain evidence="2">BazSymA</strain>
    </source>
</reference>
<dbReference type="EMBL" id="CDSC02000373">
    <property type="protein sequence ID" value="SEH96455.1"/>
    <property type="molecule type" value="Genomic_DNA"/>
</dbReference>
<proteinExistence type="predicted"/>